<accession>A0A238Z8P5</accession>
<organism evidence="1 2">
    <name type="scientific">Actinomadura mexicana</name>
    <dbReference type="NCBI Taxonomy" id="134959"/>
    <lineage>
        <taxon>Bacteria</taxon>
        <taxon>Bacillati</taxon>
        <taxon>Actinomycetota</taxon>
        <taxon>Actinomycetes</taxon>
        <taxon>Streptosporangiales</taxon>
        <taxon>Thermomonosporaceae</taxon>
        <taxon>Actinomadura</taxon>
    </lineage>
</organism>
<dbReference type="Proteomes" id="UP000198420">
    <property type="component" value="Unassembled WGS sequence"/>
</dbReference>
<sequence>MATPDDLERQFTLLTAVSHYEALRTRDALTAPDDHDDGATDAVPLTRAETLEMLALGEVIARKAGYGRQLSVRSARRAGASWAQIGAALGTSKQAAWETHNRWIDEQARRQDDPGHWGWDDTDVTIARALAGEPDDKEEI</sequence>
<gene>
    <name evidence="1" type="ORF">SAMN06265355_10734</name>
</gene>
<reference evidence="2" key="1">
    <citation type="submission" date="2017-06" db="EMBL/GenBank/DDBJ databases">
        <authorList>
            <person name="Varghese N."/>
            <person name="Submissions S."/>
        </authorList>
    </citation>
    <scope>NUCLEOTIDE SEQUENCE [LARGE SCALE GENOMIC DNA]</scope>
    <source>
        <strain evidence="2">DSM 44485</strain>
    </source>
</reference>
<dbReference type="EMBL" id="FZNP01000007">
    <property type="protein sequence ID" value="SNR79449.1"/>
    <property type="molecule type" value="Genomic_DNA"/>
</dbReference>
<evidence type="ECO:0000313" key="2">
    <source>
        <dbReference type="Proteomes" id="UP000198420"/>
    </source>
</evidence>
<name>A0A238Z8P5_9ACTN</name>
<dbReference type="OrthoDB" id="3480766at2"/>
<dbReference type="AlphaFoldDB" id="A0A238Z8P5"/>
<keyword evidence="2" id="KW-1185">Reference proteome</keyword>
<proteinExistence type="predicted"/>
<protein>
    <submittedName>
        <fullName evidence="1">Uncharacterized protein</fullName>
    </submittedName>
</protein>
<evidence type="ECO:0000313" key="1">
    <source>
        <dbReference type="EMBL" id="SNR79449.1"/>
    </source>
</evidence>
<dbReference type="RefSeq" id="WP_089313082.1">
    <property type="nucleotide sequence ID" value="NZ_FZNP01000007.1"/>
</dbReference>